<dbReference type="PANTHER" id="PTHR13800:SF12">
    <property type="entry name" value="TRANSIENT RECEPTOR POTENTIAL CATION CHANNEL SUBFAMILY M MEMBER-LIKE 2"/>
    <property type="match status" value="1"/>
</dbReference>
<evidence type="ECO:0000256" key="5">
    <source>
        <dbReference type="SAM" id="Phobius"/>
    </source>
</evidence>
<dbReference type="Pfam" id="PF00520">
    <property type="entry name" value="Ion_trans"/>
    <property type="match status" value="1"/>
</dbReference>
<proteinExistence type="predicted"/>
<comment type="subcellular location">
    <subcellularLocation>
        <location evidence="1">Membrane</location>
        <topology evidence="1">Multi-pass membrane protein</topology>
    </subcellularLocation>
</comment>
<evidence type="ECO:0000256" key="4">
    <source>
        <dbReference type="ARBA" id="ARBA00023136"/>
    </source>
</evidence>
<dbReference type="GO" id="GO:0030001">
    <property type="term" value="P:metal ion transport"/>
    <property type="evidence" value="ECO:0007669"/>
    <property type="project" value="TreeGrafter"/>
</dbReference>
<evidence type="ECO:0000256" key="1">
    <source>
        <dbReference type="ARBA" id="ARBA00004141"/>
    </source>
</evidence>
<comment type="caution">
    <text evidence="8">The sequence shown here is derived from an EMBL/GenBank/DDBJ whole genome shotgun (WGS) entry which is preliminary data.</text>
</comment>
<dbReference type="InterPro" id="IPR005821">
    <property type="entry name" value="Ion_trans_dom"/>
</dbReference>
<organism evidence="8 9">
    <name type="scientific">Symbiodinium natans</name>
    <dbReference type="NCBI Taxonomy" id="878477"/>
    <lineage>
        <taxon>Eukaryota</taxon>
        <taxon>Sar</taxon>
        <taxon>Alveolata</taxon>
        <taxon>Dinophyceae</taxon>
        <taxon>Suessiales</taxon>
        <taxon>Symbiodiniaceae</taxon>
        <taxon>Symbiodinium</taxon>
    </lineage>
</organism>
<dbReference type="InterPro" id="IPR041491">
    <property type="entry name" value="TRPM_SLOG"/>
</dbReference>
<keyword evidence="3 5" id="KW-1133">Transmembrane helix</keyword>
<feature type="transmembrane region" description="Helical" evidence="5">
    <location>
        <begin position="796"/>
        <end position="819"/>
    </location>
</feature>
<dbReference type="InterPro" id="IPR050927">
    <property type="entry name" value="TRPM"/>
</dbReference>
<dbReference type="Pfam" id="PF18139">
    <property type="entry name" value="LSDAT_euk"/>
    <property type="match status" value="1"/>
</dbReference>
<gene>
    <name evidence="8" type="primary">Trpm2</name>
    <name evidence="8" type="ORF">SNAT2548_LOCUS2735</name>
</gene>
<feature type="domain" description="TRPM SLOG" evidence="7">
    <location>
        <begin position="108"/>
        <end position="346"/>
    </location>
</feature>
<reference evidence="8" key="1">
    <citation type="submission" date="2021-02" db="EMBL/GenBank/DDBJ databases">
        <authorList>
            <person name="Dougan E. K."/>
            <person name="Rhodes N."/>
            <person name="Thang M."/>
            <person name="Chan C."/>
        </authorList>
    </citation>
    <scope>NUCLEOTIDE SEQUENCE</scope>
</reference>
<evidence type="ECO:0000259" key="6">
    <source>
        <dbReference type="Pfam" id="PF00520"/>
    </source>
</evidence>
<dbReference type="EMBL" id="CAJNDS010000163">
    <property type="protein sequence ID" value="CAE6972685.1"/>
    <property type="molecule type" value="Genomic_DNA"/>
</dbReference>
<dbReference type="GO" id="GO:0005886">
    <property type="term" value="C:plasma membrane"/>
    <property type="evidence" value="ECO:0007669"/>
    <property type="project" value="TreeGrafter"/>
</dbReference>
<feature type="transmembrane region" description="Helical" evidence="5">
    <location>
        <begin position="875"/>
        <end position="895"/>
    </location>
</feature>
<keyword evidence="4 5" id="KW-0472">Membrane</keyword>
<evidence type="ECO:0000259" key="7">
    <source>
        <dbReference type="Pfam" id="PF18139"/>
    </source>
</evidence>
<feature type="transmembrane region" description="Helical" evidence="5">
    <location>
        <begin position="934"/>
        <end position="959"/>
    </location>
</feature>
<feature type="domain" description="Ion transport" evidence="6">
    <location>
        <begin position="756"/>
        <end position="967"/>
    </location>
</feature>
<sequence>MLAESAGRTTRARTFTEGCGLPHATSLPADAVLDKDLTTETTGVARKFRSAVSRMGLALRPTLTRTRAADDVTHTTSECEKDLEVEVLFSPVSCQGIAEIAFDSGTSQYCLISHAALPEQLLERIVQPEWGLRSPNLILSIMGGAGNMNLPPDKFDIDGFSQGLVEAATRTSAWVITGGTASGVMDIVGKAMQRHDKQRQVPCLGITPYGALTCKWRDLVNTVYEPDCGSGTKVDAACAKPSEGAAPEVDGNIPLAALQDNHSHFIICDNGEVGSKAFGTEIQFRTKFEEFVTRGVTAGGMRTRVPRVMILVNGGKISLISLVQAINTGCPLVVCQGTGRIADVICRILEEPCLADTDDEEEDSASGSEKDADRQFRQALDRAVQEFMPKDTLAPEDVANFQTIVLSEMVEIYTINDRFEDVVLRAVLGNAIRSTENVGVWQQLSLAVQWGCESYYDRLGQRLVQERGGSERGPEAAIRLVFKELVGFGSREAKTPITLVRSVRENAGVLVTWLLQHYLKQMDQFEVSAETLPPEKDGKPCVHWSRLGFQESWTSLEGLLLWSIEKEAPSSVLETIWSYMEDPVHAALVAASACRDTAEREHFYASYQDGLAKKELDDAADRFERLACLVLEDLALSGKGVDYLFRESARWQVGGQGRTCFKLAHELGCKTFVSATFYRLAVDLYWMTPVPFQINKHQLDAQFLRWWPFLSLTWNFKACGFPLWEFLSIPSIQAWTHGVARGIFVGLYSYAVFYRLLTFGGVSTVEVLLFLWGLGLGKVEIKQLQDNGFQAYIHDFWNFLDALHITVLLGSIVLGVLLADDKSDEMNEVEHLLEVTHAMNLLPCWIRVLQILQQSEYFGTLLLTIFGMAKDAVKFFILVIIFCFGFSCAITPILFTQSAERHEQGLTWAFWTIVGNLDDKAVNKLDSLTPVTRFIANILVYTLALVCNVLLVNLLIAVMNSTYEQNQAVSQTSWAFFRVEAVLEFDHESILPPPLNLLERFLNRQTSSDKDQLPLGRRRSEQRMHAEMSITRRDLKDAQQRAFRAINLEETGRPMTSGEVSGLKSLGDKFPRSMSSQVCRQASIRGHTWASVGIPANLLFRLGELMKRTGRATTKEVPKAHRTKHFADTCFFRKGWRTAWRWFMIKCSKITAFGFSLWSTPGRSSAMVVVTDSGRLMVRCAVFLRGFSMMFRWLVAMVGSLRCANFHHELWFWKNAPIYQIVQSMSAAVYPG</sequence>
<evidence type="ECO:0000313" key="9">
    <source>
        <dbReference type="Proteomes" id="UP000604046"/>
    </source>
</evidence>
<dbReference type="Proteomes" id="UP000604046">
    <property type="component" value="Unassembled WGS sequence"/>
</dbReference>
<keyword evidence="9" id="KW-1185">Reference proteome</keyword>
<dbReference type="PANTHER" id="PTHR13800">
    <property type="entry name" value="TRANSIENT RECEPTOR POTENTIAL CATION CHANNEL, SUBFAMILY M, MEMBER 6"/>
    <property type="match status" value="1"/>
</dbReference>
<evidence type="ECO:0000313" key="8">
    <source>
        <dbReference type="EMBL" id="CAE6972685.1"/>
    </source>
</evidence>
<dbReference type="AlphaFoldDB" id="A0A812I6H9"/>
<feature type="transmembrane region" description="Helical" evidence="5">
    <location>
        <begin position="752"/>
        <end position="775"/>
    </location>
</feature>
<protein>
    <submittedName>
        <fullName evidence="8">Trpm2 protein</fullName>
    </submittedName>
</protein>
<name>A0A812I6H9_9DINO</name>
<dbReference type="OrthoDB" id="301415at2759"/>
<accession>A0A812I6H9</accession>
<evidence type="ECO:0000256" key="3">
    <source>
        <dbReference type="ARBA" id="ARBA00022989"/>
    </source>
</evidence>
<evidence type="ECO:0000256" key="2">
    <source>
        <dbReference type="ARBA" id="ARBA00022692"/>
    </source>
</evidence>
<keyword evidence="2 5" id="KW-0812">Transmembrane</keyword>
<dbReference type="GO" id="GO:0005261">
    <property type="term" value="F:monoatomic cation channel activity"/>
    <property type="evidence" value="ECO:0007669"/>
    <property type="project" value="TreeGrafter"/>
</dbReference>